<dbReference type="InterPro" id="IPR011576">
    <property type="entry name" value="Pyridox_Oxase_N"/>
</dbReference>
<dbReference type="RefSeq" id="XP_064768083.1">
    <property type="nucleotide sequence ID" value="XM_064912690.1"/>
</dbReference>
<evidence type="ECO:0000259" key="1">
    <source>
        <dbReference type="Pfam" id="PF01243"/>
    </source>
</evidence>
<reference evidence="2 3" key="1">
    <citation type="submission" date="2024-03" db="EMBL/GenBank/DDBJ databases">
        <title>Genome-scale model development and genomic sequencing of the oleaginous clade Lipomyces.</title>
        <authorList>
            <consortium name="Lawrence Berkeley National Laboratory"/>
            <person name="Czajka J.J."/>
            <person name="Han Y."/>
            <person name="Kim J."/>
            <person name="Mondo S.J."/>
            <person name="Hofstad B.A."/>
            <person name="Robles A."/>
            <person name="Haridas S."/>
            <person name="Riley R."/>
            <person name="LaButti K."/>
            <person name="Pangilinan J."/>
            <person name="Andreopoulos W."/>
            <person name="Lipzen A."/>
            <person name="Yan J."/>
            <person name="Wang M."/>
            <person name="Ng V."/>
            <person name="Grigoriev I.V."/>
            <person name="Spatafora J.W."/>
            <person name="Magnuson J.K."/>
            <person name="Baker S.E."/>
            <person name="Pomraning K.R."/>
        </authorList>
    </citation>
    <scope>NUCLEOTIDE SEQUENCE [LARGE SCALE GENOMIC DNA]</scope>
    <source>
        <strain evidence="2 3">Phaff 52-87</strain>
    </source>
</reference>
<evidence type="ECO:0000313" key="3">
    <source>
        <dbReference type="Proteomes" id="UP001498771"/>
    </source>
</evidence>
<dbReference type="PANTHER" id="PTHR28040">
    <property type="entry name" value="PYRIDOXAMINE 5'-PHOSPHATE OXIDASE YLR456W HOMOLOG-RELATED"/>
    <property type="match status" value="1"/>
</dbReference>
<keyword evidence="3" id="KW-1185">Reference proteome</keyword>
<comment type="caution">
    <text evidence="2">The sequence shown here is derived from an EMBL/GenBank/DDBJ whole genome shotgun (WGS) entry which is preliminary data.</text>
</comment>
<dbReference type="PANTHER" id="PTHR28040:SF1">
    <property type="entry name" value="PYRIDOXAMINE 5'-PHOSPHATE OXIDASE YLR456W HOMOLOG-RELATED"/>
    <property type="match status" value="1"/>
</dbReference>
<dbReference type="GeneID" id="90038202"/>
<accession>A0ABR1F5F0</accession>
<feature type="domain" description="Pyridoxamine 5'-phosphate oxidase N-terminal" evidence="1">
    <location>
        <begin position="74"/>
        <end position="227"/>
    </location>
</feature>
<protein>
    <recommendedName>
        <fullName evidence="1">Pyridoxamine 5'-phosphate oxidase N-terminal domain-containing protein</fullName>
    </recommendedName>
</protein>
<proteinExistence type="predicted"/>
<evidence type="ECO:0000313" key="2">
    <source>
        <dbReference type="EMBL" id="KAK7205050.1"/>
    </source>
</evidence>
<dbReference type="EMBL" id="JBBJBU010000006">
    <property type="protein sequence ID" value="KAK7205050.1"/>
    <property type="molecule type" value="Genomic_DNA"/>
</dbReference>
<organism evidence="2 3">
    <name type="scientific">Myxozyma melibiosi</name>
    <dbReference type="NCBI Taxonomy" id="54550"/>
    <lineage>
        <taxon>Eukaryota</taxon>
        <taxon>Fungi</taxon>
        <taxon>Dikarya</taxon>
        <taxon>Ascomycota</taxon>
        <taxon>Saccharomycotina</taxon>
        <taxon>Lipomycetes</taxon>
        <taxon>Lipomycetales</taxon>
        <taxon>Lipomycetaceae</taxon>
        <taxon>Myxozyma</taxon>
    </lineage>
</organism>
<dbReference type="InterPro" id="IPR052841">
    <property type="entry name" value="PMP_oxidase-like"/>
</dbReference>
<dbReference type="Gene3D" id="2.30.110.10">
    <property type="entry name" value="Electron Transport, Fmn-binding Protein, Chain A"/>
    <property type="match status" value="1"/>
</dbReference>
<dbReference type="Proteomes" id="UP001498771">
    <property type="component" value="Unassembled WGS sequence"/>
</dbReference>
<name>A0ABR1F5F0_9ASCO</name>
<dbReference type="InterPro" id="IPR012349">
    <property type="entry name" value="Split_barrel_FMN-bd"/>
</dbReference>
<dbReference type="Pfam" id="PF01243">
    <property type="entry name" value="PNPOx_N"/>
    <property type="match status" value="1"/>
</dbReference>
<dbReference type="SUPFAM" id="SSF50475">
    <property type="entry name" value="FMN-binding split barrel"/>
    <property type="match status" value="1"/>
</dbReference>
<gene>
    <name evidence="2" type="ORF">BZA70DRAFT_278965</name>
</gene>
<sequence length="237" mass="26183">MAICRVYIDKLYSIEEPQRCSTRKVNSPSPSPSSLSFFSITATHPRNTSTMPMMPELEGADPEIKTSLPADVISLLRSTRFLQLGTSYHDYPHVSLMNHTYLPEGSALPYDSDALIVVTTERQTKKFFNISANPRVSILVHDWVAKQTNPVPSNAGPNGLTQFLLSMNQAELSSISATLNGVARIVTDPEEEKFFKEKHLAANPTDARTFIDTDDSALIVIKVSSARVVDTDNNLVK</sequence>